<dbReference type="EMBL" id="KE651168">
    <property type="protein sequence ID" value="EEB06512.1"/>
    <property type="molecule type" value="Genomic_DNA"/>
</dbReference>
<feature type="region of interest" description="Disordered" evidence="1">
    <location>
        <begin position="1"/>
        <end position="43"/>
    </location>
</feature>
<dbReference type="GeneID" id="7048739"/>
<dbReference type="Proteomes" id="UP000001744">
    <property type="component" value="Unassembled WGS sequence"/>
</dbReference>
<accession>B6JY94</accession>
<protein>
    <submittedName>
        <fullName evidence="2">Uncharacterized protein</fullName>
    </submittedName>
</protein>
<reference evidence="2 3" key="1">
    <citation type="journal article" date="2011" name="Science">
        <title>Comparative functional genomics of the fission yeasts.</title>
        <authorList>
            <person name="Rhind N."/>
            <person name="Chen Z."/>
            <person name="Yassour M."/>
            <person name="Thompson D.A."/>
            <person name="Haas B.J."/>
            <person name="Habib N."/>
            <person name="Wapinski I."/>
            <person name="Roy S."/>
            <person name="Lin M.F."/>
            <person name="Heiman D.I."/>
            <person name="Young S.K."/>
            <person name="Furuya K."/>
            <person name="Guo Y."/>
            <person name="Pidoux A."/>
            <person name="Chen H.M."/>
            <person name="Robbertse B."/>
            <person name="Goldberg J.M."/>
            <person name="Aoki K."/>
            <person name="Bayne E.H."/>
            <person name="Berlin A.M."/>
            <person name="Desjardins C.A."/>
            <person name="Dobbs E."/>
            <person name="Dukaj L."/>
            <person name="Fan L."/>
            <person name="FitzGerald M.G."/>
            <person name="French C."/>
            <person name="Gujja S."/>
            <person name="Hansen K."/>
            <person name="Keifenheim D."/>
            <person name="Levin J.Z."/>
            <person name="Mosher R.A."/>
            <person name="Mueller C.A."/>
            <person name="Pfiffner J."/>
            <person name="Priest M."/>
            <person name="Russ C."/>
            <person name="Smialowska A."/>
            <person name="Swoboda P."/>
            <person name="Sykes S.M."/>
            <person name="Vaughn M."/>
            <person name="Vengrova S."/>
            <person name="Yoder R."/>
            <person name="Zeng Q."/>
            <person name="Allshire R."/>
            <person name="Baulcombe D."/>
            <person name="Birren B.W."/>
            <person name="Brown W."/>
            <person name="Ekwall K."/>
            <person name="Kellis M."/>
            <person name="Leatherwood J."/>
            <person name="Levin H."/>
            <person name="Margalit H."/>
            <person name="Martienssen R."/>
            <person name="Nieduszynski C.A."/>
            <person name="Spatafora J.W."/>
            <person name="Friedman N."/>
            <person name="Dalgaard J.Z."/>
            <person name="Baumann P."/>
            <person name="Niki H."/>
            <person name="Regev A."/>
            <person name="Nusbaum C."/>
        </authorList>
    </citation>
    <scope>NUCLEOTIDE SEQUENCE [LARGE SCALE GENOMIC DNA]</scope>
    <source>
        <strain evidence="3">yFS275 / FY16936</strain>
    </source>
</reference>
<dbReference type="HOGENOM" id="CLU_2321695_0_0_1"/>
<name>B6JY94_SCHJY</name>
<evidence type="ECO:0000256" key="1">
    <source>
        <dbReference type="SAM" id="MobiDB-lite"/>
    </source>
</evidence>
<dbReference type="RefSeq" id="XP_002172805.1">
    <property type="nucleotide sequence ID" value="XM_002172769.2"/>
</dbReference>
<dbReference type="JaponicusDB" id="SJAG_01555"/>
<evidence type="ECO:0000313" key="2">
    <source>
        <dbReference type="EMBL" id="EEB06512.1"/>
    </source>
</evidence>
<dbReference type="VEuPathDB" id="FungiDB:SJAG_01555"/>
<organism evidence="2 3">
    <name type="scientific">Schizosaccharomyces japonicus (strain yFS275 / FY16936)</name>
    <name type="common">Fission yeast</name>
    <dbReference type="NCBI Taxonomy" id="402676"/>
    <lineage>
        <taxon>Eukaryota</taxon>
        <taxon>Fungi</taxon>
        <taxon>Dikarya</taxon>
        <taxon>Ascomycota</taxon>
        <taxon>Taphrinomycotina</taxon>
        <taxon>Schizosaccharomycetes</taxon>
        <taxon>Schizosaccharomycetales</taxon>
        <taxon>Schizosaccharomycetaceae</taxon>
        <taxon>Schizosaccharomyces</taxon>
    </lineage>
</organism>
<proteinExistence type="predicted"/>
<keyword evidence="3" id="KW-1185">Reference proteome</keyword>
<sequence length="99" mass="10771">MRRCVIEPPATRPQCTTHTLPTGGPELSQPLPCSTPPRRPPESAVQASVGFAFDDPVAAALRTWVHVAGESRHDSFRECLKKRAQGSRDILGVRKSAAR</sequence>
<gene>
    <name evidence="2" type="ORF">SJAG_01555</name>
</gene>
<evidence type="ECO:0000313" key="3">
    <source>
        <dbReference type="Proteomes" id="UP000001744"/>
    </source>
</evidence>
<dbReference type="AlphaFoldDB" id="B6JY94"/>